<sequence>MPALPATPESANYFGRLLTLVWLSFAQLVRAPSHSRRAEAARRSARHGLLLVVIVGGVIITLMYAFDVTEISLMPPRGTPGLWWVKTLTDFGKDEYVLCALGLLLIAVALAAPALRGVPRATLLGFGTRLQYLFLSVVLSVAVGELIKWIVGRGRPFVGGKANAFNFQHFAGTEAYSSFPSGHSITAFALAFAVSAVWPGARFAMLVYALVIAATRLVLLAHHPSDVVAGALVGVIGAMVVRYWFAARRLGFAIHRDGTVVALSGPSDGRLKRVARSAFAP</sequence>
<evidence type="ECO:0000313" key="10">
    <source>
        <dbReference type="Proteomes" id="UP000199245"/>
    </source>
</evidence>
<protein>
    <submittedName>
        <fullName evidence="9">PAP2 superfamily protein</fullName>
    </submittedName>
</protein>
<keyword evidence="3 7" id="KW-0812">Transmembrane</keyword>
<evidence type="ECO:0000256" key="6">
    <source>
        <dbReference type="ARBA" id="ARBA00023136"/>
    </source>
</evidence>
<proteinExistence type="predicted"/>
<evidence type="ECO:0000259" key="8">
    <source>
        <dbReference type="SMART" id="SM00014"/>
    </source>
</evidence>
<dbReference type="SMART" id="SM00014">
    <property type="entry name" value="acidPPc"/>
    <property type="match status" value="1"/>
</dbReference>
<evidence type="ECO:0000256" key="2">
    <source>
        <dbReference type="ARBA" id="ARBA00022475"/>
    </source>
</evidence>
<feature type="transmembrane region" description="Helical" evidence="7">
    <location>
        <begin position="227"/>
        <end position="245"/>
    </location>
</feature>
<evidence type="ECO:0000256" key="1">
    <source>
        <dbReference type="ARBA" id="ARBA00004651"/>
    </source>
</evidence>
<dbReference type="InterPro" id="IPR000326">
    <property type="entry name" value="PAP2/HPO"/>
</dbReference>
<dbReference type="GO" id="GO:0005886">
    <property type="term" value="C:plasma membrane"/>
    <property type="evidence" value="ECO:0007669"/>
    <property type="project" value="UniProtKB-SubCell"/>
</dbReference>
<evidence type="ECO:0000256" key="3">
    <source>
        <dbReference type="ARBA" id="ARBA00022692"/>
    </source>
</evidence>
<evidence type="ECO:0000256" key="4">
    <source>
        <dbReference type="ARBA" id="ARBA00022801"/>
    </source>
</evidence>
<dbReference type="EMBL" id="FMZW01000017">
    <property type="protein sequence ID" value="SDD92385.1"/>
    <property type="molecule type" value="Genomic_DNA"/>
</dbReference>
<accession>A0A1G6YRV3</accession>
<dbReference type="AlphaFoldDB" id="A0A1G6YRV3"/>
<dbReference type="PANTHER" id="PTHR14969:SF62">
    <property type="entry name" value="DECAPRENYLPHOSPHORYL-5-PHOSPHORIBOSE PHOSPHATASE RV3807C-RELATED"/>
    <property type="match status" value="1"/>
</dbReference>
<comment type="subcellular location">
    <subcellularLocation>
        <location evidence="1">Cell membrane</location>
        <topology evidence="1">Multi-pass membrane protein</topology>
    </subcellularLocation>
</comment>
<dbReference type="Proteomes" id="UP000199245">
    <property type="component" value="Unassembled WGS sequence"/>
</dbReference>
<feature type="transmembrane region" description="Helical" evidence="7">
    <location>
        <begin position="49"/>
        <end position="66"/>
    </location>
</feature>
<organism evidence="9 10">
    <name type="scientific">Bradyrhizobium brasilense</name>
    <dbReference type="NCBI Taxonomy" id="1419277"/>
    <lineage>
        <taxon>Bacteria</taxon>
        <taxon>Pseudomonadati</taxon>
        <taxon>Pseudomonadota</taxon>
        <taxon>Alphaproteobacteria</taxon>
        <taxon>Hyphomicrobiales</taxon>
        <taxon>Nitrobacteraceae</taxon>
        <taxon>Bradyrhizobium</taxon>
    </lineage>
</organism>
<dbReference type="Pfam" id="PF01569">
    <property type="entry name" value="PAP2"/>
    <property type="match status" value="1"/>
</dbReference>
<keyword evidence="2" id="KW-1003">Cell membrane</keyword>
<keyword evidence="6 7" id="KW-0472">Membrane</keyword>
<keyword evidence="5 7" id="KW-1133">Transmembrane helix</keyword>
<dbReference type="PANTHER" id="PTHR14969">
    <property type="entry name" value="SPHINGOSINE-1-PHOSPHATE PHOSPHOHYDROLASE"/>
    <property type="match status" value="1"/>
</dbReference>
<evidence type="ECO:0000256" key="5">
    <source>
        <dbReference type="ARBA" id="ARBA00022989"/>
    </source>
</evidence>
<feature type="transmembrane region" description="Helical" evidence="7">
    <location>
        <begin position="12"/>
        <end position="29"/>
    </location>
</feature>
<keyword evidence="4" id="KW-0378">Hydrolase</keyword>
<feature type="transmembrane region" description="Helical" evidence="7">
    <location>
        <begin position="95"/>
        <end position="118"/>
    </location>
</feature>
<feature type="transmembrane region" description="Helical" evidence="7">
    <location>
        <begin position="130"/>
        <end position="151"/>
    </location>
</feature>
<dbReference type="GO" id="GO:0016787">
    <property type="term" value="F:hydrolase activity"/>
    <property type="evidence" value="ECO:0007669"/>
    <property type="project" value="UniProtKB-KW"/>
</dbReference>
<evidence type="ECO:0000313" key="9">
    <source>
        <dbReference type="EMBL" id="SDD92385.1"/>
    </source>
</evidence>
<feature type="transmembrane region" description="Helical" evidence="7">
    <location>
        <begin position="203"/>
        <end position="221"/>
    </location>
</feature>
<dbReference type="Gene3D" id="1.20.144.10">
    <property type="entry name" value="Phosphatidic acid phosphatase type 2/haloperoxidase"/>
    <property type="match status" value="1"/>
</dbReference>
<dbReference type="RefSeq" id="WP_092083921.1">
    <property type="nucleotide sequence ID" value="NZ_FMZW01000017.1"/>
</dbReference>
<reference evidence="9 10" key="1">
    <citation type="submission" date="2016-10" db="EMBL/GenBank/DDBJ databases">
        <authorList>
            <person name="de Groot N.N."/>
        </authorList>
    </citation>
    <scope>NUCLEOTIDE SEQUENCE [LARGE SCALE GENOMIC DNA]</scope>
    <source>
        <strain evidence="9 10">R5</strain>
    </source>
</reference>
<gene>
    <name evidence="9" type="ORF">SAMN05216337_101753</name>
</gene>
<evidence type="ECO:0000256" key="7">
    <source>
        <dbReference type="SAM" id="Phobius"/>
    </source>
</evidence>
<dbReference type="InterPro" id="IPR036938">
    <property type="entry name" value="PAP2/HPO_sf"/>
</dbReference>
<dbReference type="SUPFAM" id="SSF48317">
    <property type="entry name" value="Acid phosphatase/Vanadium-dependent haloperoxidase"/>
    <property type="match status" value="1"/>
</dbReference>
<name>A0A1G6YRV3_9BRAD</name>
<feature type="domain" description="Phosphatidic acid phosphatase type 2/haloperoxidase" evidence="8">
    <location>
        <begin position="128"/>
        <end position="242"/>
    </location>
</feature>